<dbReference type="InterPro" id="IPR019427">
    <property type="entry name" value="7TM_GPCR_serpentine_rcpt_Srw"/>
</dbReference>
<evidence type="ECO:0000256" key="5">
    <source>
        <dbReference type="SAM" id="Phobius"/>
    </source>
</evidence>
<dbReference type="PROSITE" id="PS50262">
    <property type="entry name" value="G_PROTEIN_RECEP_F1_2"/>
    <property type="match status" value="1"/>
</dbReference>
<feature type="domain" description="G-protein coupled receptors family 1 profile" evidence="6">
    <location>
        <begin position="1"/>
        <end position="79"/>
    </location>
</feature>
<keyword evidence="3 5" id="KW-1133">Transmembrane helix</keyword>
<evidence type="ECO:0000313" key="7">
    <source>
        <dbReference type="Proteomes" id="UP000887540"/>
    </source>
</evidence>
<comment type="subcellular location">
    <subcellularLocation>
        <location evidence="1">Membrane</location>
    </subcellularLocation>
</comment>
<dbReference type="PANTHER" id="PTHR46273:SF2">
    <property type="entry name" value="G-PROTEIN COUPLED RECEPTORS FAMILY 1 PROFILE DOMAIN-CONTAINING PROTEIN"/>
    <property type="match status" value="1"/>
</dbReference>
<keyword evidence="4 5" id="KW-0472">Membrane</keyword>
<dbReference type="Proteomes" id="UP000887540">
    <property type="component" value="Unplaced"/>
</dbReference>
<feature type="transmembrane region" description="Helical" evidence="5">
    <location>
        <begin position="59"/>
        <end position="81"/>
    </location>
</feature>
<reference evidence="8" key="1">
    <citation type="submission" date="2022-11" db="UniProtKB">
        <authorList>
            <consortium name="WormBaseParasite"/>
        </authorList>
    </citation>
    <scope>IDENTIFICATION</scope>
</reference>
<dbReference type="Pfam" id="PF10324">
    <property type="entry name" value="7TM_GPCR_Srw"/>
    <property type="match status" value="1"/>
</dbReference>
<dbReference type="GO" id="GO:0005886">
    <property type="term" value="C:plasma membrane"/>
    <property type="evidence" value="ECO:0007669"/>
    <property type="project" value="TreeGrafter"/>
</dbReference>
<feature type="transmembrane region" description="Helical" evidence="5">
    <location>
        <begin position="21"/>
        <end position="47"/>
    </location>
</feature>
<evidence type="ECO:0000313" key="8">
    <source>
        <dbReference type="WBParaSite" id="ACRNAN_Path_259.g966.t1"/>
    </source>
</evidence>
<dbReference type="SUPFAM" id="SSF81321">
    <property type="entry name" value="Family A G protein-coupled receptor-like"/>
    <property type="match status" value="1"/>
</dbReference>
<evidence type="ECO:0000256" key="3">
    <source>
        <dbReference type="ARBA" id="ARBA00022989"/>
    </source>
</evidence>
<dbReference type="GO" id="GO:0008528">
    <property type="term" value="F:G protein-coupled peptide receptor activity"/>
    <property type="evidence" value="ECO:0007669"/>
    <property type="project" value="InterPro"/>
</dbReference>
<dbReference type="InterPro" id="IPR053219">
    <property type="entry name" value="GPCR_Dmsr-1"/>
</dbReference>
<dbReference type="WBParaSite" id="ACRNAN_Path_259.g966.t1">
    <property type="protein sequence ID" value="ACRNAN_Path_259.g966.t1"/>
    <property type="gene ID" value="ACRNAN_Path_259.g966"/>
</dbReference>
<proteinExistence type="predicted"/>
<evidence type="ECO:0000256" key="2">
    <source>
        <dbReference type="ARBA" id="ARBA00022692"/>
    </source>
</evidence>
<protein>
    <submittedName>
        <fullName evidence="8">G-protein coupled receptors family 1 profile domain-containing protein</fullName>
    </submittedName>
</protein>
<accession>A0A914C4H1</accession>
<name>A0A914C4H1_9BILA</name>
<dbReference type="PANTHER" id="PTHR46273">
    <property type="entry name" value="MYOSUPPRESSIN RECEPTOR 1, ISOFORM B-RELATED"/>
    <property type="match status" value="1"/>
</dbReference>
<dbReference type="InterPro" id="IPR017452">
    <property type="entry name" value="GPCR_Rhodpsn_7TM"/>
</dbReference>
<keyword evidence="2 5" id="KW-0812">Transmembrane</keyword>
<evidence type="ECO:0000256" key="1">
    <source>
        <dbReference type="ARBA" id="ARBA00004370"/>
    </source>
</evidence>
<sequence length="159" mass="18445">MDVRSGKLSNVETRIVSDRTTVMLLIILIVFLVTELPQGVLSIFIAIYTNDVYNYIYRYLGDVLDLLSLINSSVNFVLYCLMSSRYRHTFCAVMMPRSVAKCIKTRQQSANNTNYYSNSDYNPVRIRKVSEFPLAKKRWGIDYDHSRALKMLWGHPDIT</sequence>
<evidence type="ECO:0000259" key="6">
    <source>
        <dbReference type="PROSITE" id="PS50262"/>
    </source>
</evidence>
<dbReference type="AlphaFoldDB" id="A0A914C4H1"/>
<dbReference type="Gene3D" id="1.20.1070.10">
    <property type="entry name" value="Rhodopsin 7-helix transmembrane proteins"/>
    <property type="match status" value="1"/>
</dbReference>
<evidence type="ECO:0000256" key="4">
    <source>
        <dbReference type="ARBA" id="ARBA00023136"/>
    </source>
</evidence>
<organism evidence="7 8">
    <name type="scientific">Acrobeloides nanus</name>
    <dbReference type="NCBI Taxonomy" id="290746"/>
    <lineage>
        <taxon>Eukaryota</taxon>
        <taxon>Metazoa</taxon>
        <taxon>Ecdysozoa</taxon>
        <taxon>Nematoda</taxon>
        <taxon>Chromadorea</taxon>
        <taxon>Rhabditida</taxon>
        <taxon>Tylenchina</taxon>
        <taxon>Cephalobomorpha</taxon>
        <taxon>Cephaloboidea</taxon>
        <taxon>Cephalobidae</taxon>
        <taxon>Acrobeloides</taxon>
    </lineage>
</organism>
<keyword evidence="7" id="KW-1185">Reference proteome</keyword>